<proteinExistence type="predicted"/>
<gene>
    <name evidence="2" type="ORF">F511_17505</name>
</gene>
<dbReference type="AlphaFoldDB" id="A0A2Z7AZU3"/>
<accession>A0A2Z7AZU3</accession>
<name>A0A2Z7AZU3_9LAMI</name>
<evidence type="ECO:0000313" key="2">
    <source>
        <dbReference type="EMBL" id="KZV24939.1"/>
    </source>
</evidence>
<reference evidence="2 3" key="1">
    <citation type="journal article" date="2015" name="Proc. Natl. Acad. Sci. U.S.A.">
        <title>The resurrection genome of Boea hygrometrica: A blueprint for survival of dehydration.</title>
        <authorList>
            <person name="Xiao L."/>
            <person name="Yang G."/>
            <person name="Zhang L."/>
            <person name="Yang X."/>
            <person name="Zhao S."/>
            <person name="Ji Z."/>
            <person name="Zhou Q."/>
            <person name="Hu M."/>
            <person name="Wang Y."/>
            <person name="Chen M."/>
            <person name="Xu Y."/>
            <person name="Jin H."/>
            <person name="Xiao X."/>
            <person name="Hu G."/>
            <person name="Bao F."/>
            <person name="Hu Y."/>
            <person name="Wan P."/>
            <person name="Li L."/>
            <person name="Deng X."/>
            <person name="Kuang T."/>
            <person name="Xiang C."/>
            <person name="Zhu J.K."/>
            <person name="Oliver M.J."/>
            <person name="He Y."/>
        </authorList>
    </citation>
    <scope>NUCLEOTIDE SEQUENCE [LARGE SCALE GENOMIC DNA]</scope>
    <source>
        <strain evidence="3">cv. XS01</strain>
    </source>
</reference>
<feature type="compositionally biased region" description="Polar residues" evidence="1">
    <location>
        <begin position="126"/>
        <end position="135"/>
    </location>
</feature>
<dbReference type="EMBL" id="KV012490">
    <property type="protein sequence ID" value="KZV24939.1"/>
    <property type="molecule type" value="Genomic_DNA"/>
</dbReference>
<evidence type="ECO:0000313" key="3">
    <source>
        <dbReference type="Proteomes" id="UP000250235"/>
    </source>
</evidence>
<keyword evidence="3" id="KW-1185">Reference proteome</keyword>
<evidence type="ECO:0000256" key="1">
    <source>
        <dbReference type="SAM" id="MobiDB-lite"/>
    </source>
</evidence>
<feature type="region of interest" description="Disordered" evidence="1">
    <location>
        <begin position="88"/>
        <end position="150"/>
    </location>
</feature>
<sequence>MQMLCMRNRATAEGYNHSREPKNSGIDQQLTTDSAKIVATVCVQAYGKYPLISTPHPIPDVAQLLNLPLPTHELCSHPYLKSLCNNYNKQDPSNADPPPAKPTQATAQGPKYRKATAGRYELDQRYPTSSNSAESSKQHKTGSEHLPQQARMEPDAYANRIHKGDVFVHLTRLKQTSESYIQTKRLNKRSPTIPLLLQSELSIVGN</sequence>
<dbReference type="Proteomes" id="UP000250235">
    <property type="component" value="Unassembled WGS sequence"/>
</dbReference>
<organism evidence="2 3">
    <name type="scientific">Dorcoceras hygrometricum</name>
    <dbReference type="NCBI Taxonomy" id="472368"/>
    <lineage>
        <taxon>Eukaryota</taxon>
        <taxon>Viridiplantae</taxon>
        <taxon>Streptophyta</taxon>
        <taxon>Embryophyta</taxon>
        <taxon>Tracheophyta</taxon>
        <taxon>Spermatophyta</taxon>
        <taxon>Magnoliopsida</taxon>
        <taxon>eudicotyledons</taxon>
        <taxon>Gunneridae</taxon>
        <taxon>Pentapetalae</taxon>
        <taxon>asterids</taxon>
        <taxon>lamiids</taxon>
        <taxon>Lamiales</taxon>
        <taxon>Gesneriaceae</taxon>
        <taxon>Didymocarpoideae</taxon>
        <taxon>Trichosporeae</taxon>
        <taxon>Loxocarpinae</taxon>
        <taxon>Dorcoceras</taxon>
    </lineage>
</organism>
<protein>
    <submittedName>
        <fullName evidence="2">Uncharacterized protein</fullName>
    </submittedName>
</protein>